<dbReference type="AlphaFoldDB" id="A0A0X3Q9L6"/>
<dbReference type="SMART" id="SM00367">
    <property type="entry name" value="LRR_CC"/>
    <property type="match status" value="2"/>
</dbReference>
<organism evidence="2">
    <name type="scientific">Schistocephalus solidus</name>
    <name type="common">Tapeworm</name>
    <dbReference type="NCBI Taxonomy" id="70667"/>
    <lineage>
        <taxon>Eukaryota</taxon>
        <taxon>Metazoa</taxon>
        <taxon>Spiralia</taxon>
        <taxon>Lophotrochozoa</taxon>
        <taxon>Platyhelminthes</taxon>
        <taxon>Cestoda</taxon>
        <taxon>Eucestoda</taxon>
        <taxon>Diphyllobothriidea</taxon>
        <taxon>Diphyllobothriidae</taxon>
        <taxon>Schistocephalus</taxon>
    </lineage>
</organism>
<dbReference type="Gene3D" id="3.80.10.10">
    <property type="entry name" value="Ribonuclease Inhibitor"/>
    <property type="match status" value="1"/>
</dbReference>
<name>A0A0X3Q9L6_SCHSO</name>
<reference evidence="2" key="1">
    <citation type="submission" date="2016-01" db="EMBL/GenBank/DDBJ databases">
        <title>Reference transcriptome for the parasite Schistocephalus solidus: insights into the molecular evolution of parasitism.</title>
        <authorList>
            <person name="Hebert F.O."/>
            <person name="Grambauer S."/>
            <person name="Barber I."/>
            <person name="Landry C.R."/>
            <person name="Aubin-Horth N."/>
        </authorList>
    </citation>
    <scope>NUCLEOTIDE SEQUENCE</scope>
</reference>
<sequence length="377" mass="42246">RICSNFDSNIILCNGRNFANFVLTFSPKSGKSKAGRCKLRQMRLTPVPPLVITRPLILVASFRFFSEKPAADPYAGYTRSVHVKQKFVEIKTPDGTLKKVPSGLVDNTNEWLGDQFTSLHLKMTNYYDWTMEGFAESARKRMLARNKRRQMISTESIQHLGLDLAVAHMICNLGGRVQFVGSDRWFQRYNHGPSELPNCYAGDLKLEAIDASGTPIIYEGFKLFSELTELRYLRLRRCVHVDDHCLSLVGLVTKSPLQLLDLSECPRITANGITALTELKSLRKLLVHGNPTLEDREFVCLLLEDYLPKVYIEGVDYLGQLSEEQRQRVLSLSAPSPVSLLPQKEKASDSDPAASTSPDPTTSTAPEAKSDPLVQRA</sequence>
<gene>
    <name evidence="2" type="primary">AT5SL</name>
    <name evidence="2" type="ORF">TR93840</name>
</gene>
<dbReference type="InterPro" id="IPR032675">
    <property type="entry name" value="LRR_dom_sf"/>
</dbReference>
<dbReference type="InterPro" id="IPR006553">
    <property type="entry name" value="Leu-rich_rpt_Cys-con_subtyp"/>
</dbReference>
<accession>A0A0X3Q9L6</accession>
<feature type="non-terminal residue" evidence="2">
    <location>
        <position position="1"/>
    </location>
</feature>
<protein>
    <submittedName>
        <fullName evidence="2">ATP synthase subunit s-like protein</fullName>
    </submittedName>
</protein>
<proteinExistence type="predicted"/>
<feature type="region of interest" description="Disordered" evidence="1">
    <location>
        <begin position="334"/>
        <end position="377"/>
    </location>
</feature>
<feature type="compositionally biased region" description="Low complexity" evidence="1">
    <location>
        <begin position="350"/>
        <end position="366"/>
    </location>
</feature>
<evidence type="ECO:0000313" key="2">
    <source>
        <dbReference type="EMBL" id="JAP55956.1"/>
    </source>
</evidence>
<dbReference type="SUPFAM" id="SSF52047">
    <property type="entry name" value="RNI-like"/>
    <property type="match status" value="1"/>
</dbReference>
<dbReference type="EMBL" id="GEEE01007269">
    <property type="protein sequence ID" value="JAP55956.1"/>
    <property type="molecule type" value="Transcribed_RNA"/>
</dbReference>
<evidence type="ECO:0000256" key="1">
    <source>
        <dbReference type="SAM" id="MobiDB-lite"/>
    </source>
</evidence>